<name>A0A9Q3GIZ3_9BASI</name>
<sequence>MLGVLERKLNTQDNQILQQLCKNPQYNYDHEKNLNEHKLLELKEKREVHMIELNCQKDLEHEKLGLKAQKDKQEEELHNGQHWKSSGKTTSEKTKKLNMRLIRQDSNWKRHQNRPEWSLI</sequence>
<evidence type="ECO:0000313" key="2">
    <source>
        <dbReference type="EMBL" id="MBW0469196.1"/>
    </source>
</evidence>
<evidence type="ECO:0000256" key="1">
    <source>
        <dbReference type="SAM" id="MobiDB-lite"/>
    </source>
</evidence>
<gene>
    <name evidence="2" type="ORF">O181_008911</name>
</gene>
<protein>
    <submittedName>
        <fullName evidence="2">Uncharacterized protein</fullName>
    </submittedName>
</protein>
<dbReference type="EMBL" id="AVOT02002111">
    <property type="protein sequence ID" value="MBW0469196.1"/>
    <property type="molecule type" value="Genomic_DNA"/>
</dbReference>
<accession>A0A9Q3GIZ3</accession>
<feature type="compositionally biased region" description="Basic and acidic residues" evidence="1">
    <location>
        <begin position="66"/>
        <end position="79"/>
    </location>
</feature>
<reference evidence="2" key="1">
    <citation type="submission" date="2021-03" db="EMBL/GenBank/DDBJ databases">
        <title>Draft genome sequence of rust myrtle Austropuccinia psidii MF-1, a brazilian biotype.</title>
        <authorList>
            <person name="Quecine M.C."/>
            <person name="Pachon D.M.R."/>
            <person name="Bonatelli M.L."/>
            <person name="Correr F.H."/>
            <person name="Franceschini L.M."/>
            <person name="Leite T.F."/>
            <person name="Margarido G.R.A."/>
            <person name="Almeida C.A."/>
            <person name="Ferrarezi J.A."/>
            <person name="Labate C.A."/>
        </authorList>
    </citation>
    <scope>NUCLEOTIDE SEQUENCE</scope>
    <source>
        <strain evidence="2">MF-1</strain>
    </source>
</reference>
<proteinExistence type="predicted"/>
<dbReference type="Proteomes" id="UP000765509">
    <property type="component" value="Unassembled WGS sequence"/>
</dbReference>
<dbReference type="AlphaFoldDB" id="A0A9Q3GIZ3"/>
<feature type="region of interest" description="Disordered" evidence="1">
    <location>
        <begin position="66"/>
        <end position="120"/>
    </location>
</feature>
<comment type="caution">
    <text evidence="2">The sequence shown here is derived from an EMBL/GenBank/DDBJ whole genome shotgun (WGS) entry which is preliminary data.</text>
</comment>
<evidence type="ECO:0000313" key="3">
    <source>
        <dbReference type="Proteomes" id="UP000765509"/>
    </source>
</evidence>
<organism evidence="2 3">
    <name type="scientific">Austropuccinia psidii MF-1</name>
    <dbReference type="NCBI Taxonomy" id="1389203"/>
    <lineage>
        <taxon>Eukaryota</taxon>
        <taxon>Fungi</taxon>
        <taxon>Dikarya</taxon>
        <taxon>Basidiomycota</taxon>
        <taxon>Pucciniomycotina</taxon>
        <taxon>Pucciniomycetes</taxon>
        <taxon>Pucciniales</taxon>
        <taxon>Sphaerophragmiaceae</taxon>
        <taxon>Austropuccinia</taxon>
    </lineage>
</organism>
<keyword evidence="3" id="KW-1185">Reference proteome</keyword>